<dbReference type="STRING" id="768706.Desor_3524"/>
<keyword evidence="1" id="KW-0732">Signal</keyword>
<name>G7WGZ3_DESOD</name>
<dbReference type="OrthoDB" id="1809211at2"/>
<accession>G7WGZ3</accession>
<dbReference type="HOGENOM" id="CLU_115755_0_0_9"/>
<dbReference type="AlphaFoldDB" id="G7WGZ3"/>
<reference evidence="3" key="1">
    <citation type="submission" date="2011-11" db="EMBL/GenBank/DDBJ databases">
        <title>Complete sequence of Desulfosporosinus orientis DSM 765.</title>
        <authorList>
            <person name="Lucas S."/>
            <person name="Han J."/>
            <person name="Lapidus A."/>
            <person name="Cheng J.-F."/>
            <person name="Goodwin L."/>
            <person name="Pitluck S."/>
            <person name="Peters L."/>
            <person name="Ovchinnikova G."/>
            <person name="Teshima H."/>
            <person name="Detter J.C."/>
            <person name="Han C."/>
            <person name="Tapia R."/>
            <person name="Land M."/>
            <person name="Hauser L."/>
            <person name="Kyrpides N."/>
            <person name="Ivanova N."/>
            <person name="Pagani I."/>
            <person name="Pester M."/>
            <person name="Spring S."/>
            <person name="Ollivier B."/>
            <person name="Rattei T."/>
            <person name="Klenk H.-P."/>
            <person name="Wagner M."/>
            <person name="Loy A."/>
            <person name="Woyke T."/>
        </authorList>
    </citation>
    <scope>NUCLEOTIDE SEQUENCE [LARGE SCALE GENOMIC DNA]</scope>
    <source>
        <strain evidence="3">ATCC 19365 / DSM 765 / NCIMB 8382 / VKM B-1628</strain>
    </source>
</reference>
<dbReference type="PATRIC" id="fig|768706.3.peg.3547"/>
<dbReference type="Proteomes" id="UP000006346">
    <property type="component" value="Chromosome"/>
</dbReference>
<dbReference type="EMBL" id="CP003108">
    <property type="protein sequence ID" value="AET69007.1"/>
    <property type="molecule type" value="Genomic_DNA"/>
</dbReference>
<proteinExistence type="predicted"/>
<evidence type="ECO:0000256" key="1">
    <source>
        <dbReference type="SAM" id="SignalP"/>
    </source>
</evidence>
<dbReference type="Pfam" id="PF10925">
    <property type="entry name" value="DUF2680"/>
    <property type="match status" value="1"/>
</dbReference>
<feature type="chain" id="PRO_5003505168" description="DUF2680 domain-containing protein" evidence="1">
    <location>
        <begin position="26"/>
        <end position="164"/>
    </location>
</feature>
<evidence type="ECO:0000313" key="3">
    <source>
        <dbReference type="Proteomes" id="UP000006346"/>
    </source>
</evidence>
<reference evidence="2 3" key="2">
    <citation type="journal article" date="2012" name="J. Bacteriol.">
        <title>Complete genome sequences of Desulfosporosinus orientis DSM765T, Desulfosporosinus youngiae DSM17734T, Desulfosporosinus meridiei DSM13257T, and Desulfosporosinus acidiphilus DSM22704T.</title>
        <authorList>
            <person name="Pester M."/>
            <person name="Brambilla E."/>
            <person name="Alazard D."/>
            <person name="Rattei T."/>
            <person name="Weinmaier T."/>
            <person name="Han J."/>
            <person name="Lucas S."/>
            <person name="Lapidus A."/>
            <person name="Cheng J.F."/>
            <person name="Goodwin L."/>
            <person name="Pitluck S."/>
            <person name="Peters L."/>
            <person name="Ovchinnikova G."/>
            <person name="Teshima H."/>
            <person name="Detter J.C."/>
            <person name="Han C.S."/>
            <person name="Tapia R."/>
            <person name="Land M.L."/>
            <person name="Hauser L."/>
            <person name="Kyrpides N.C."/>
            <person name="Ivanova N.N."/>
            <person name="Pagani I."/>
            <person name="Huntmann M."/>
            <person name="Wei C.L."/>
            <person name="Davenport K.W."/>
            <person name="Daligault H."/>
            <person name="Chain P.S."/>
            <person name="Chen A."/>
            <person name="Mavromatis K."/>
            <person name="Markowitz V."/>
            <person name="Szeto E."/>
            <person name="Mikhailova N."/>
            <person name="Pati A."/>
            <person name="Wagner M."/>
            <person name="Woyke T."/>
            <person name="Ollivier B."/>
            <person name="Klenk H.P."/>
            <person name="Spring S."/>
            <person name="Loy A."/>
        </authorList>
    </citation>
    <scope>NUCLEOTIDE SEQUENCE [LARGE SCALE GENOMIC DNA]</scope>
    <source>
        <strain evidence="3">ATCC 19365 / DSM 765 / NCIMB 8382 / VKM B-1628</strain>
    </source>
</reference>
<dbReference type="InterPro" id="IPR024485">
    <property type="entry name" value="DUF2680"/>
</dbReference>
<evidence type="ECO:0000313" key="2">
    <source>
        <dbReference type="EMBL" id="AET69007.1"/>
    </source>
</evidence>
<dbReference type="RefSeq" id="WP_014185815.1">
    <property type="nucleotide sequence ID" value="NC_016584.1"/>
</dbReference>
<evidence type="ECO:0008006" key="4">
    <source>
        <dbReference type="Google" id="ProtNLM"/>
    </source>
</evidence>
<keyword evidence="3" id="KW-1185">Reference proteome</keyword>
<gene>
    <name evidence="2" type="ordered locus">Desor_3524</name>
</gene>
<organism evidence="2 3">
    <name type="scientific">Desulfosporosinus orientis (strain ATCC 19365 / DSM 765 / NCIMB 8382 / VKM B-1628 / Singapore I)</name>
    <name type="common">Desulfotomaculum orientis</name>
    <dbReference type="NCBI Taxonomy" id="768706"/>
    <lineage>
        <taxon>Bacteria</taxon>
        <taxon>Bacillati</taxon>
        <taxon>Bacillota</taxon>
        <taxon>Clostridia</taxon>
        <taxon>Eubacteriales</taxon>
        <taxon>Desulfitobacteriaceae</taxon>
        <taxon>Desulfosporosinus</taxon>
    </lineage>
</organism>
<feature type="signal peptide" evidence="1">
    <location>
        <begin position="1"/>
        <end position="25"/>
    </location>
</feature>
<protein>
    <recommendedName>
        <fullName evidence="4">DUF2680 domain-containing protein</fullName>
    </recommendedName>
</protein>
<dbReference type="eggNOG" id="ENOG5033452">
    <property type="taxonomic scope" value="Bacteria"/>
</dbReference>
<sequence length="164" mass="17061">MKKIKTYLIAAAVVVMLGITGTAFASATLKTPAEITAGLTGKTIEQVTQERTSGKTYGAIADEADKLDEFKAQILEQKKALLDQRVADGILTQDQANSIYDSLKTNQAICDGTGTSGIGRSTGLSLGIGQGQGMGQGIGRNGRNAAQGRGNNFRGMGNGTCLNY</sequence>
<dbReference type="KEGG" id="dor:Desor_3524"/>